<proteinExistence type="predicted"/>
<keyword evidence="1" id="KW-0732">Signal</keyword>
<feature type="signal peptide" evidence="1">
    <location>
        <begin position="1"/>
        <end position="17"/>
    </location>
</feature>
<dbReference type="AlphaFoldDB" id="A0A8E2EP03"/>
<reference evidence="2 3" key="1">
    <citation type="journal article" date="2016" name="Nat. Commun.">
        <title>Ectomycorrhizal ecology is imprinted in the genome of the dominant symbiotic fungus Cenococcum geophilum.</title>
        <authorList>
            <consortium name="DOE Joint Genome Institute"/>
            <person name="Peter M."/>
            <person name="Kohler A."/>
            <person name="Ohm R.A."/>
            <person name="Kuo A."/>
            <person name="Krutzmann J."/>
            <person name="Morin E."/>
            <person name="Arend M."/>
            <person name="Barry K.W."/>
            <person name="Binder M."/>
            <person name="Choi C."/>
            <person name="Clum A."/>
            <person name="Copeland A."/>
            <person name="Grisel N."/>
            <person name="Haridas S."/>
            <person name="Kipfer T."/>
            <person name="LaButti K."/>
            <person name="Lindquist E."/>
            <person name="Lipzen A."/>
            <person name="Maire R."/>
            <person name="Meier B."/>
            <person name="Mihaltcheva S."/>
            <person name="Molinier V."/>
            <person name="Murat C."/>
            <person name="Poggeler S."/>
            <person name="Quandt C.A."/>
            <person name="Sperisen C."/>
            <person name="Tritt A."/>
            <person name="Tisserant E."/>
            <person name="Crous P.W."/>
            <person name="Henrissat B."/>
            <person name="Nehls U."/>
            <person name="Egli S."/>
            <person name="Spatafora J.W."/>
            <person name="Grigoriev I.V."/>
            <person name="Martin F.M."/>
        </authorList>
    </citation>
    <scope>NUCLEOTIDE SEQUENCE [LARGE SCALE GENOMIC DNA]</scope>
    <source>
        <strain evidence="2 3">CBS 207.34</strain>
    </source>
</reference>
<feature type="chain" id="PRO_5034276274" evidence="1">
    <location>
        <begin position="18"/>
        <end position="117"/>
    </location>
</feature>
<dbReference type="OrthoDB" id="4840035at2759"/>
<gene>
    <name evidence="2" type="ORF">AOQ84DRAFT_382942</name>
</gene>
<sequence length="117" mass="12995">MRTWSLGLRILSTLLKSAPPLLLCIVDGFNLFDYGASSMRCAEFMFLFWEPFANESKVLKVLFTTSGFSKTMNSEIPADLLMVVDGGKRLGKHSIALGGDIPLTLTEQYLAEEMNPE</sequence>
<organism evidence="2 3">
    <name type="scientific">Glonium stellatum</name>
    <dbReference type="NCBI Taxonomy" id="574774"/>
    <lineage>
        <taxon>Eukaryota</taxon>
        <taxon>Fungi</taxon>
        <taxon>Dikarya</taxon>
        <taxon>Ascomycota</taxon>
        <taxon>Pezizomycotina</taxon>
        <taxon>Dothideomycetes</taxon>
        <taxon>Pleosporomycetidae</taxon>
        <taxon>Gloniales</taxon>
        <taxon>Gloniaceae</taxon>
        <taxon>Glonium</taxon>
    </lineage>
</organism>
<evidence type="ECO:0000313" key="3">
    <source>
        <dbReference type="Proteomes" id="UP000250140"/>
    </source>
</evidence>
<dbReference type="EMBL" id="KV750990">
    <property type="protein sequence ID" value="OCL02185.1"/>
    <property type="molecule type" value="Genomic_DNA"/>
</dbReference>
<accession>A0A8E2EP03</accession>
<name>A0A8E2EP03_9PEZI</name>
<evidence type="ECO:0000256" key="1">
    <source>
        <dbReference type="SAM" id="SignalP"/>
    </source>
</evidence>
<protein>
    <submittedName>
        <fullName evidence="2">Uncharacterized protein</fullName>
    </submittedName>
</protein>
<dbReference type="Proteomes" id="UP000250140">
    <property type="component" value="Unassembled WGS sequence"/>
</dbReference>
<keyword evidence="3" id="KW-1185">Reference proteome</keyword>
<evidence type="ECO:0000313" key="2">
    <source>
        <dbReference type="EMBL" id="OCL02185.1"/>
    </source>
</evidence>